<comment type="caution">
    <text evidence="1">The sequence shown here is derived from an EMBL/GenBank/DDBJ whole genome shotgun (WGS) entry which is preliminary data.</text>
</comment>
<dbReference type="EMBL" id="JAUFRC010000001">
    <property type="protein sequence ID" value="MDN3711491.1"/>
    <property type="molecule type" value="Genomic_DNA"/>
</dbReference>
<keyword evidence="2" id="KW-1185">Reference proteome</keyword>
<evidence type="ECO:0000313" key="2">
    <source>
        <dbReference type="Proteomes" id="UP001243846"/>
    </source>
</evidence>
<gene>
    <name evidence="1" type="ORF">QWZ10_06095</name>
</gene>
<proteinExistence type="predicted"/>
<sequence length="63" mass="6759">MTQKHPVLSRRAAIGLGAAFWLQRPLAALAESPSFDLSPDQAARAKTAPTLRPLPRSLPVILS</sequence>
<reference evidence="2" key="1">
    <citation type="journal article" date="2019" name="Int. J. Syst. Evol. Microbiol.">
        <title>The Global Catalogue of Microorganisms (GCM) 10K type strain sequencing project: providing services to taxonomists for standard genome sequencing and annotation.</title>
        <authorList>
            <consortium name="The Broad Institute Genomics Platform"/>
            <consortium name="The Broad Institute Genome Sequencing Center for Infectious Disease"/>
            <person name="Wu L."/>
            <person name="Ma J."/>
        </authorList>
    </citation>
    <scope>NUCLEOTIDE SEQUENCE [LARGE SCALE GENOMIC DNA]</scope>
    <source>
        <strain evidence="2">CECT 8482</strain>
    </source>
</reference>
<dbReference type="Proteomes" id="UP001243846">
    <property type="component" value="Unassembled WGS sequence"/>
</dbReference>
<accession>A0ABT8D545</accession>
<protein>
    <submittedName>
        <fullName evidence="1">Uncharacterized protein</fullName>
    </submittedName>
</protein>
<organism evidence="1 2">
    <name type="scientific">Paracoccus cavernae</name>
    <dbReference type="NCBI Taxonomy" id="1571207"/>
    <lineage>
        <taxon>Bacteria</taxon>
        <taxon>Pseudomonadati</taxon>
        <taxon>Pseudomonadota</taxon>
        <taxon>Alphaproteobacteria</taxon>
        <taxon>Rhodobacterales</taxon>
        <taxon>Paracoccaceae</taxon>
        <taxon>Paracoccus</taxon>
    </lineage>
</organism>
<dbReference type="RefSeq" id="WP_377785861.1">
    <property type="nucleotide sequence ID" value="NZ_JBHUOC010000001.1"/>
</dbReference>
<evidence type="ECO:0000313" key="1">
    <source>
        <dbReference type="EMBL" id="MDN3711491.1"/>
    </source>
</evidence>
<name>A0ABT8D545_9RHOB</name>